<name>A0A6N8HX71_9FIRM</name>
<accession>A0A6N8HX71</accession>
<dbReference type="InterPro" id="IPR007060">
    <property type="entry name" value="FtsL/DivIC"/>
</dbReference>
<reference evidence="4 6" key="2">
    <citation type="submission" date="2020-08" db="EMBL/GenBank/DDBJ databases">
        <title>The isolate Caproiciproducens sp. 7D4C2 produces n-caproate at mildly acidic conditions from hexoses: genome and rBOX comparison with related strains and chain-elongating bacteria.</title>
        <authorList>
            <person name="Esquivel-Elizondo S."/>
            <person name="Bagci C."/>
            <person name="Temovska M."/>
            <person name="Jeon B.S."/>
            <person name="Bessarab I."/>
            <person name="Williams R.B.H."/>
            <person name="Huson D.H."/>
            <person name="Angenent L.T."/>
        </authorList>
    </citation>
    <scope>NUCLEOTIDE SEQUENCE [LARGE SCALE GENOMIC DNA]</scope>
    <source>
        <strain evidence="4 6">7D4C2</strain>
    </source>
</reference>
<accession>A0A7G8TBE4</accession>
<evidence type="ECO:0000256" key="1">
    <source>
        <dbReference type="SAM" id="Coils"/>
    </source>
</evidence>
<feature type="coiled-coil region" evidence="1">
    <location>
        <begin position="30"/>
        <end position="64"/>
    </location>
</feature>
<keyword evidence="2" id="KW-1133">Transmembrane helix</keyword>
<keyword evidence="1" id="KW-0175">Coiled coil</keyword>
<dbReference type="Proteomes" id="UP000469440">
    <property type="component" value="Unassembled WGS sequence"/>
</dbReference>
<dbReference type="EMBL" id="CP060286">
    <property type="protein sequence ID" value="QNK40935.1"/>
    <property type="molecule type" value="Genomic_DNA"/>
</dbReference>
<evidence type="ECO:0000313" key="5">
    <source>
        <dbReference type="Proteomes" id="UP000469440"/>
    </source>
</evidence>
<dbReference type="Proteomes" id="UP000515909">
    <property type="component" value="Chromosome"/>
</dbReference>
<dbReference type="RefSeq" id="WP_066642392.1">
    <property type="nucleotide sequence ID" value="NZ_VWXL01000026.1"/>
</dbReference>
<keyword evidence="5" id="KW-1185">Reference proteome</keyword>
<dbReference type="Pfam" id="PF04977">
    <property type="entry name" value="DivIC"/>
    <property type="match status" value="1"/>
</dbReference>
<evidence type="ECO:0000313" key="6">
    <source>
        <dbReference type="Proteomes" id="UP000515909"/>
    </source>
</evidence>
<evidence type="ECO:0000256" key="2">
    <source>
        <dbReference type="SAM" id="Phobius"/>
    </source>
</evidence>
<sequence>MKVLENQKQKKSFLLRLAVFIFGAYMLVALVNQQIEIQGKRQELTAAKQQIQIQEIKNDDLKQAFSTGADDERDYMERKAREELNYAKPGERVFVNIAGH</sequence>
<dbReference type="OrthoDB" id="1859781at2"/>
<keyword evidence="2" id="KW-0472">Membrane</keyword>
<protein>
    <submittedName>
        <fullName evidence="3 4">Septum formation initiator</fullName>
    </submittedName>
</protein>
<gene>
    <name evidence="3" type="ORF">CAFE_10250</name>
    <name evidence="4" type="ORF">HCR03_00990</name>
</gene>
<dbReference type="KEGG" id="cfem:HCR03_00990"/>
<feature type="transmembrane region" description="Helical" evidence="2">
    <location>
        <begin position="12"/>
        <end position="31"/>
    </location>
</feature>
<dbReference type="AlphaFoldDB" id="A0A6N8HX71"/>
<proteinExistence type="predicted"/>
<evidence type="ECO:0000313" key="4">
    <source>
        <dbReference type="EMBL" id="QNK40935.1"/>
    </source>
</evidence>
<evidence type="ECO:0000313" key="3">
    <source>
        <dbReference type="EMBL" id="MVB10342.1"/>
    </source>
</evidence>
<reference evidence="3 5" key="1">
    <citation type="submission" date="2019-09" db="EMBL/GenBank/DDBJ databases">
        <title>Genome sequence of Clostridium sp. EA1.</title>
        <authorList>
            <person name="Poehlein A."/>
            <person name="Bengelsdorf F.R."/>
            <person name="Daniel R."/>
        </authorList>
    </citation>
    <scope>NUCLEOTIDE SEQUENCE [LARGE SCALE GENOMIC DNA]</scope>
    <source>
        <strain evidence="3 5">EA1</strain>
    </source>
</reference>
<keyword evidence="2" id="KW-0812">Transmembrane</keyword>
<organism evidence="3 5">
    <name type="scientific">Caproicibacter fermentans</name>
    <dbReference type="NCBI Taxonomy" id="2576756"/>
    <lineage>
        <taxon>Bacteria</taxon>
        <taxon>Bacillati</taxon>
        <taxon>Bacillota</taxon>
        <taxon>Clostridia</taxon>
        <taxon>Eubacteriales</taxon>
        <taxon>Acutalibacteraceae</taxon>
        <taxon>Caproicibacter</taxon>
    </lineage>
</organism>
<dbReference type="EMBL" id="VWXL01000026">
    <property type="protein sequence ID" value="MVB10342.1"/>
    <property type="molecule type" value="Genomic_DNA"/>
</dbReference>